<dbReference type="Proteomes" id="UP001575622">
    <property type="component" value="Unassembled WGS sequence"/>
</dbReference>
<protein>
    <submittedName>
        <fullName evidence="1">Uncharacterized protein</fullName>
    </submittedName>
</protein>
<proteinExistence type="predicted"/>
<gene>
    <name evidence="1" type="ORF">ACEU3E_01670</name>
</gene>
<accession>A0ABV4UUW9</accession>
<evidence type="ECO:0000313" key="2">
    <source>
        <dbReference type="Proteomes" id="UP001575622"/>
    </source>
</evidence>
<dbReference type="RefSeq" id="WP_373948160.1">
    <property type="nucleotide sequence ID" value="NZ_JBHDLN010000001.1"/>
</dbReference>
<dbReference type="EMBL" id="JBHDLN010000001">
    <property type="protein sequence ID" value="MFB0840869.1"/>
    <property type="molecule type" value="Genomic_DNA"/>
</dbReference>
<name>A0ABV4UUW9_9BACL</name>
<evidence type="ECO:0000313" key="1">
    <source>
        <dbReference type="EMBL" id="MFB0840869.1"/>
    </source>
</evidence>
<keyword evidence="2" id="KW-1185">Reference proteome</keyword>
<comment type="caution">
    <text evidence="1">The sequence shown here is derived from an EMBL/GenBank/DDBJ whole genome shotgun (WGS) entry which is preliminary data.</text>
</comment>
<organism evidence="1 2">
    <name type="scientific">Paenibacillus oleatilyticus</name>
    <dbReference type="NCBI Taxonomy" id="2594886"/>
    <lineage>
        <taxon>Bacteria</taxon>
        <taxon>Bacillati</taxon>
        <taxon>Bacillota</taxon>
        <taxon>Bacilli</taxon>
        <taxon>Bacillales</taxon>
        <taxon>Paenibacillaceae</taxon>
        <taxon>Paenibacillus</taxon>
    </lineage>
</organism>
<sequence>MPQILKAWTVAAILSLMLVWPAPVSRAAASPEVQVSFPVFPVTVNGTVTDQTHSQYPLLLYRDITYFPMTWNYTSSLGLAVSWSKENGLSLEKKDGCVPLAQELTAEVNAISGSPQTALPAPFPVKVNGKTIVNADEAYPVLLYRNIAYFPMT</sequence>
<reference evidence="1 2" key="1">
    <citation type="submission" date="2024-09" db="EMBL/GenBank/DDBJ databases">
        <authorList>
            <person name="Makale K.P.P."/>
            <person name="Makhzoum A."/>
            <person name="Rantong G."/>
            <person name="Rahube T.O."/>
        </authorList>
    </citation>
    <scope>NUCLEOTIDE SEQUENCE [LARGE SCALE GENOMIC DNA]</scope>
    <source>
        <strain evidence="1 2">KM_D13</strain>
    </source>
</reference>